<accession>A0A3P1ZXJ4</accession>
<evidence type="ECO:0000313" key="2">
    <source>
        <dbReference type="Proteomes" id="UP000279562"/>
    </source>
</evidence>
<keyword evidence="2" id="KW-1185">Reference proteome</keyword>
<dbReference type="Proteomes" id="UP000279562">
    <property type="component" value="Unassembled WGS sequence"/>
</dbReference>
<organism evidence="1 2">
    <name type="scientific">Prevotella heparinolytica</name>
    <dbReference type="NCBI Taxonomy" id="28113"/>
    <lineage>
        <taxon>Bacteria</taxon>
        <taxon>Pseudomonadati</taxon>
        <taxon>Bacteroidota</taxon>
        <taxon>Bacteroidia</taxon>
        <taxon>Bacteroidales</taxon>
        <taxon>Bacteroidaceae</taxon>
        <taxon>Bacteroides</taxon>
    </lineage>
</organism>
<reference evidence="1 2" key="1">
    <citation type="submission" date="2018-11" db="EMBL/GenBank/DDBJ databases">
        <title>Genomes From Bacteria Associated with the Canine Oral Cavity: a Test Case for Automated Genome-Based Taxonomic Assignment.</title>
        <authorList>
            <person name="Coil D.A."/>
            <person name="Jospin G."/>
            <person name="Darling A.E."/>
            <person name="Wallis C."/>
            <person name="Davis I.J."/>
            <person name="Harris S."/>
            <person name="Eisen J.A."/>
            <person name="Holcombe L.J."/>
            <person name="O'Flynn C."/>
        </authorList>
    </citation>
    <scope>NUCLEOTIDE SEQUENCE [LARGE SCALE GENOMIC DNA]</scope>
    <source>
        <strain evidence="1 2">OH1047_COT-310</strain>
    </source>
</reference>
<sequence length="88" mass="10307">NIDWTLYGKEKETILRNGLLDVTMSYRQAEKEVKRHIVNNEKMLIGRNDEEGYYFKFGIYRVGNSTTPVCYNLAGYEEHERNASSQPN</sequence>
<gene>
    <name evidence="1" type="ORF">EII33_13425</name>
</gene>
<dbReference type="EMBL" id="RQYF01000111">
    <property type="protein sequence ID" value="RRD87266.1"/>
    <property type="molecule type" value="Genomic_DNA"/>
</dbReference>
<proteinExistence type="predicted"/>
<comment type="caution">
    <text evidence="1">The sequence shown here is derived from an EMBL/GenBank/DDBJ whole genome shotgun (WGS) entry which is preliminary data.</text>
</comment>
<feature type="non-terminal residue" evidence="1">
    <location>
        <position position="1"/>
    </location>
</feature>
<name>A0A3P1ZXJ4_9BACE</name>
<protein>
    <submittedName>
        <fullName evidence="1">Heparitin sulfate lyase</fullName>
    </submittedName>
</protein>
<keyword evidence="1" id="KW-0456">Lyase</keyword>
<dbReference type="GO" id="GO:0016829">
    <property type="term" value="F:lyase activity"/>
    <property type="evidence" value="ECO:0007669"/>
    <property type="project" value="UniProtKB-KW"/>
</dbReference>
<dbReference type="AlphaFoldDB" id="A0A3P1ZXJ4"/>
<dbReference type="Gene3D" id="2.60.120.200">
    <property type="match status" value="1"/>
</dbReference>
<evidence type="ECO:0000313" key="1">
    <source>
        <dbReference type="EMBL" id="RRD87266.1"/>
    </source>
</evidence>